<evidence type="ECO:0000256" key="1">
    <source>
        <dbReference type="SAM" id="SignalP"/>
    </source>
</evidence>
<proteinExistence type="predicted"/>
<dbReference type="Proteomes" id="UP000781932">
    <property type="component" value="Unassembled WGS sequence"/>
</dbReference>
<sequence length="146" mass="15448">MRAFAVFSLLSLAAALPTAPATGDSLAVVERNVAAEIVARVPAEQAAQDAPVLVARALYDQTAAWPATSATFGGISFQVVVTNLNNGRYKLEWYNTDAANSNRQIKLTINSDSGARVFDVVTSPRARGSSEVAKQGSALRVILDQQ</sequence>
<evidence type="ECO:0000313" key="3">
    <source>
        <dbReference type="Proteomes" id="UP000781932"/>
    </source>
</evidence>
<keyword evidence="3" id="KW-1185">Reference proteome</keyword>
<evidence type="ECO:0000313" key="2">
    <source>
        <dbReference type="EMBL" id="KAF9874525.1"/>
    </source>
</evidence>
<comment type="caution">
    <text evidence="2">The sequence shown here is derived from an EMBL/GenBank/DDBJ whole genome shotgun (WGS) entry which is preliminary data.</text>
</comment>
<dbReference type="EMBL" id="JAATWM020000026">
    <property type="protein sequence ID" value="KAF9874525.1"/>
    <property type="molecule type" value="Genomic_DNA"/>
</dbReference>
<protein>
    <submittedName>
        <fullName evidence="2">Uncharacterized protein</fullName>
    </submittedName>
</protein>
<keyword evidence="1" id="KW-0732">Signal</keyword>
<dbReference type="AlphaFoldDB" id="A0A9P6I9K1"/>
<feature type="chain" id="PRO_5040260746" evidence="1">
    <location>
        <begin position="16"/>
        <end position="146"/>
    </location>
</feature>
<dbReference type="RefSeq" id="XP_038743986.1">
    <property type="nucleotide sequence ID" value="XM_038890803.1"/>
</dbReference>
<reference evidence="2" key="2">
    <citation type="submission" date="2020-11" db="EMBL/GenBank/DDBJ databases">
        <title>Whole genome sequencing of Colletotrichum sp.</title>
        <authorList>
            <person name="Li H."/>
        </authorList>
    </citation>
    <scope>NUCLEOTIDE SEQUENCE</scope>
    <source>
        <strain evidence="2">CkLH20</strain>
    </source>
</reference>
<dbReference type="GeneID" id="62163877"/>
<feature type="signal peptide" evidence="1">
    <location>
        <begin position="1"/>
        <end position="15"/>
    </location>
</feature>
<dbReference type="OrthoDB" id="4847730at2759"/>
<gene>
    <name evidence="2" type="ORF">CkaCkLH20_08088</name>
</gene>
<name>A0A9P6I9K1_9PEZI</name>
<accession>A0A9P6I9K1</accession>
<reference evidence="2" key="1">
    <citation type="submission" date="2020-03" db="EMBL/GenBank/DDBJ databases">
        <authorList>
            <person name="He L."/>
        </authorList>
    </citation>
    <scope>NUCLEOTIDE SEQUENCE</scope>
    <source>
        <strain evidence="2">CkLH20</strain>
    </source>
</reference>
<organism evidence="2 3">
    <name type="scientific">Colletotrichum karsti</name>
    <dbReference type="NCBI Taxonomy" id="1095194"/>
    <lineage>
        <taxon>Eukaryota</taxon>
        <taxon>Fungi</taxon>
        <taxon>Dikarya</taxon>
        <taxon>Ascomycota</taxon>
        <taxon>Pezizomycotina</taxon>
        <taxon>Sordariomycetes</taxon>
        <taxon>Hypocreomycetidae</taxon>
        <taxon>Glomerellales</taxon>
        <taxon>Glomerellaceae</taxon>
        <taxon>Colletotrichum</taxon>
        <taxon>Colletotrichum boninense species complex</taxon>
    </lineage>
</organism>